<dbReference type="CDD" id="cd07574">
    <property type="entry name" value="nitrilase_Rim1_like"/>
    <property type="match status" value="1"/>
</dbReference>
<dbReference type="Proteomes" id="UP000553706">
    <property type="component" value="Unassembled WGS sequence"/>
</dbReference>
<dbReference type="InterPro" id="IPR003010">
    <property type="entry name" value="C-N_Hydrolase"/>
</dbReference>
<name>A0A840V9T3_9PROT</name>
<dbReference type="PANTHER" id="PTHR23088">
    <property type="entry name" value="NITRILASE-RELATED"/>
    <property type="match status" value="1"/>
</dbReference>
<gene>
    <name evidence="2" type="ORF">HNP71_000751</name>
</gene>
<proteinExistence type="predicted"/>
<dbReference type="InterPro" id="IPR036526">
    <property type="entry name" value="C-N_Hydrolase_sf"/>
</dbReference>
<keyword evidence="2" id="KW-0378">Hydrolase</keyword>
<reference evidence="2 3" key="1">
    <citation type="submission" date="2020-08" db="EMBL/GenBank/DDBJ databases">
        <title>Genomic Encyclopedia of Type Strains, Phase IV (KMG-IV): sequencing the most valuable type-strain genomes for metagenomic binning, comparative biology and taxonomic classification.</title>
        <authorList>
            <person name="Goeker M."/>
        </authorList>
    </citation>
    <scope>NUCLEOTIDE SEQUENCE [LARGE SCALE GENOMIC DNA]</scope>
    <source>
        <strain evidence="2 3">DSM 27026</strain>
    </source>
</reference>
<evidence type="ECO:0000313" key="3">
    <source>
        <dbReference type="Proteomes" id="UP000553706"/>
    </source>
</evidence>
<dbReference type="EMBL" id="JACHFJ010000002">
    <property type="protein sequence ID" value="MBB5372513.1"/>
    <property type="molecule type" value="Genomic_DNA"/>
</dbReference>
<protein>
    <submittedName>
        <fullName evidence="2">Putative amidohydrolase</fullName>
    </submittedName>
</protein>
<feature type="domain" description="CN hydrolase" evidence="1">
    <location>
        <begin position="1"/>
        <end position="258"/>
    </location>
</feature>
<dbReference type="Gene3D" id="3.60.110.10">
    <property type="entry name" value="Carbon-nitrogen hydrolase"/>
    <property type="match status" value="1"/>
</dbReference>
<evidence type="ECO:0000259" key="1">
    <source>
        <dbReference type="PROSITE" id="PS50263"/>
    </source>
</evidence>
<dbReference type="PANTHER" id="PTHR23088:SF50">
    <property type="entry name" value="HYDROLASE YHCX"/>
    <property type="match status" value="1"/>
</dbReference>
<organism evidence="2 3">
    <name type="scientific">Acidocella aromatica</name>
    <dbReference type="NCBI Taxonomy" id="1303579"/>
    <lineage>
        <taxon>Bacteria</taxon>
        <taxon>Pseudomonadati</taxon>
        <taxon>Pseudomonadota</taxon>
        <taxon>Alphaproteobacteria</taxon>
        <taxon>Acetobacterales</taxon>
        <taxon>Acidocellaceae</taxon>
        <taxon>Acidocella</taxon>
    </lineage>
</organism>
<dbReference type="AlphaFoldDB" id="A0A840V9T3"/>
<sequence length="288" mass="30737">MKLALAPFGVTPPPSFKAFITRIERLAAEAALAGADILVLPEYFSMVLSGVEIKTPDIAAELEYVVKAADELIGQITVLAQRHKLHILAGSVPMRNADGKVYNRAPFIAPSGAVRYQDKQAMTRFEDELWHVTGGNGPNVFETAFGRIGVSICYDSEFPLHVRAQVAAGAKLILVPCCTASMAGFNRVRLSARARAVENQCYVAVVPLVGNAAWSGSIDENIGHAALFTPCDTGFPDDGVAAAGPLNEPGLVFAQVDFAAIDAVRVEGSVLNHRDWQEVPPCPVVELA</sequence>
<dbReference type="GO" id="GO:0016787">
    <property type="term" value="F:hydrolase activity"/>
    <property type="evidence" value="ECO:0007669"/>
    <property type="project" value="UniProtKB-KW"/>
</dbReference>
<dbReference type="RefSeq" id="WP_183265532.1">
    <property type="nucleotide sequence ID" value="NZ_JACHFJ010000002.1"/>
</dbReference>
<comment type="caution">
    <text evidence="2">The sequence shown here is derived from an EMBL/GenBank/DDBJ whole genome shotgun (WGS) entry which is preliminary data.</text>
</comment>
<evidence type="ECO:0000313" key="2">
    <source>
        <dbReference type="EMBL" id="MBB5372513.1"/>
    </source>
</evidence>
<keyword evidence="3" id="KW-1185">Reference proteome</keyword>
<dbReference type="Pfam" id="PF00795">
    <property type="entry name" value="CN_hydrolase"/>
    <property type="match status" value="1"/>
</dbReference>
<dbReference type="PROSITE" id="PS50263">
    <property type="entry name" value="CN_HYDROLASE"/>
    <property type="match status" value="1"/>
</dbReference>
<dbReference type="SUPFAM" id="SSF56317">
    <property type="entry name" value="Carbon-nitrogen hydrolase"/>
    <property type="match status" value="1"/>
</dbReference>
<accession>A0A840V9T3</accession>